<keyword evidence="4 5" id="KW-0699">rRNA-binding</keyword>
<gene>
    <name evidence="4" type="primary">rplU</name>
    <name evidence="6" type="ORF">A2898_00290</name>
</gene>
<organism evidence="6 7">
    <name type="scientific">Candidatus Kerfeldbacteria bacterium RIFCSPLOWO2_01_FULL_48_11</name>
    <dbReference type="NCBI Taxonomy" id="1798543"/>
    <lineage>
        <taxon>Bacteria</taxon>
        <taxon>Candidatus Kerfeldiibacteriota</taxon>
    </lineage>
</organism>
<comment type="function">
    <text evidence="4 5">This protein binds to 23S rRNA in the presence of protein L20.</text>
</comment>
<dbReference type="GO" id="GO:0019843">
    <property type="term" value="F:rRNA binding"/>
    <property type="evidence" value="ECO:0007669"/>
    <property type="project" value="UniProtKB-UniRule"/>
</dbReference>
<comment type="similarity">
    <text evidence="1 4 5">Belongs to the bacterial ribosomal protein bL21 family.</text>
</comment>
<dbReference type="NCBIfam" id="TIGR00061">
    <property type="entry name" value="L21"/>
    <property type="match status" value="1"/>
</dbReference>
<dbReference type="STRING" id="1798543.A2898_00290"/>
<dbReference type="AlphaFoldDB" id="A0A1G2B5D1"/>
<dbReference type="HAMAP" id="MF_01363">
    <property type="entry name" value="Ribosomal_bL21"/>
    <property type="match status" value="1"/>
</dbReference>
<dbReference type="InterPro" id="IPR036164">
    <property type="entry name" value="bL21-like_sf"/>
</dbReference>
<dbReference type="Pfam" id="PF00829">
    <property type="entry name" value="Ribosomal_L21p"/>
    <property type="match status" value="1"/>
</dbReference>
<dbReference type="GO" id="GO:0005840">
    <property type="term" value="C:ribosome"/>
    <property type="evidence" value="ECO:0007669"/>
    <property type="project" value="UniProtKB-KW"/>
</dbReference>
<dbReference type="EMBL" id="MHKE01000008">
    <property type="protein sequence ID" value="OGY84393.1"/>
    <property type="molecule type" value="Genomic_DNA"/>
</dbReference>
<evidence type="ECO:0000256" key="1">
    <source>
        <dbReference type="ARBA" id="ARBA00008563"/>
    </source>
</evidence>
<dbReference type="GO" id="GO:0005737">
    <property type="term" value="C:cytoplasm"/>
    <property type="evidence" value="ECO:0007669"/>
    <property type="project" value="UniProtKB-ARBA"/>
</dbReference>
<comment type="caution">
    <text evidence="6">The sequence shown here is derived from an EMBL/GenBank/DDBJ whole genome shotgun (WGS) entry which is preliminary data.</text>
</comment>
<evidence type="ECO:0000256" key="3">
    <source>
        <dbReference type="ARBA" id="ARBA00023274"/>
    </source>
</evidence>
<dbReference type="SUPFAM" id="SSF141091">
    <property type="entry name" value="L21p-like"/>
    <property type="match status" value="1"/>
</dbReference>
<keyword evidence="3 4" id="KW-0687">Ribonucleoprotein</keyword>
<evidence type="ECO:0000313" key="6">
    <source>
        <dbReference type="EMBL" id="OGY84393.1"/>
    </source>
</evidence>
<dbReference type="PANTHER" id="PTHR21349">
    <property type="entry name" value="50S RIBOSOMAL PROTEIN L21"/>
    <property type="match status" value="1"/>
</dbReference>
<protein>
    <recommendedName>
        <fullName evidence="4">Large ribosomal subunit protein bL21</fullName>
    </recommendedName>
</protein>
<dbReference type="PANTHER" id="PTHR21349:SF0">
    <property type="entry name" value="LARGE RIBOSOMAL SUBUNIT PROTEIN BL21M"/>
    <property type="match status" value="1"/>
</dbReference>
<evidence type="ECO:0000256" key="4">
    <source>
        <dbReference type="HAMAP-Rule" id="MF_01363"/>
    </source>
</evidence>
<accession>A0A1G2B5D1</accession>
<comment type="subunit">
    <text evidence="4">Part of the 50S ribosomal subunit. Contacts protein L20.</text>
</comment>
<dbReference type="GO" id="GO:0006412">
    <property type="term" value="P:translation"/>
    <property type="evidence" value="ECO:0007669"/>
    <property type="project" value="UniProtKB-UniRule"/>
</dbReference>
<dbReference type="InterPro" id="IPR001787">
    <property type="entry name" value="Ribosomal_bL21"/>
</dbReference>
<dbReference type="Proteomes" id="UP000179164">
    <property type="component" value="Unassembled WGS sequence"/>
</dbReference>
<name>A0A1G2B5D1_9BACT</name>
<proteinExistence type="inferred from homology"/>
<dbReference type="GO" id="GO:1990904">
    <property type="term" value="C:ribonucleoprotein complex"/>
    <property type="evidence" value="ECO:0007669"/>
    <property type="project" value="UniProtKB-KW"/>
</dbReference>
<evidence type="ECO:0000256" key="5">
    <source>
        <dbReference type="RuleBase" id="RU000562"/>
    </source>
</evidence>
<evidence type="ECO:0000256" key="2">
    <source>
        <dbReference type="ARBA" id="ARBA00022980"/>
    </source>
</evidence>
<keyword evidence="2 4" id="KW-0689">Ribosomal protein</keyword>
<dbReference type="InterPro" id="IPR028909">
    <property type="entry name" value="bL21-like"/>
</dbReference>
<sequence length="105" mass="11606">MKFAIIAACGRQYRVSEGQIVTMEKLETKMGGAISFGEVLLIADGDKVIVGTPTVAGKTVTAKVIGEGRSKKVRVVKFKSKVRYKKVHGHRQYFTRVRIEKIPAI</sequence>
<reference evidence="6 7" key="1">
    <citation type="journal article" date="2016" name="Nat. Commun.">
        <title>Thousands of microbial genomes shed light on interconnected biogeochemical processes in an aquifer system.</title>
        <authorList>
            <person name="Anantharaman K."/>
            <person name="Brown C.T."/>
            <person name="Hug L.A."/>
            <person name="Sharon I."/>
            <person name="Castelle C.J."/>
            <person name="Probst A.J."/>
            <person name="Thomas B.C."/>
            <person name="Singh A."/>
            <person name="Wilkins M.J."/>
            <person name="Karaoz U."/>
            <person name="Brodie E.L."/>
            <person name="Williams K.H."/>
            <person name="Hubbard S.S."/>
            <person name="Banfield J.F."/>
        </authorList>
    </citation>
    <scope>NUCLEOTIDE SEQUENCE [LARGE SCALE GENOMIC DNA]</scope>
</reference>
<keyword evidence="4 5" id="KW-0694">RNA-binding</keyword>
<evidence type="ECO:0000313" key="7">
    <source>
        <dbReference type="Proteomes" id="UP000179164"/>
    </source>
</evidence>
<dbReference type="GO" id="GO:0003735">
    <property type="term" value="F:structural constituent of ribosome"/>
    <property type="evidence" value="ECO:0007669"/>
    <property type="project" value="InterPro"/>
</dbReference>